<evidence type="ECO:0000259" key="2">
    <source>
        <dbReference type="Pfam" id="PF20378"/>
    </source>
</evidence>
<dbReference type="PaxDb" id="411470-RUMGNA_02225"/>
<evidence type="ECO:0000313" key="3">
    <source>
        <dbReference type="EMBL" id="EDN77620.1"/>
    </source>
</evidence>
<feature type="region of interest" description="Disordered" evidence="1">
    <location>
        <begin position="107"/>
        <end position="128"/>
    </location>
</feature>
<comment type="caution">
    <text evidence="3">The sequence shown here is derived from an EMBL/GenBank/DDBJ whole genome shotgun (WGS) entry which is preliminary data.</text>
</comment>
<dbReference type="Pfam" id="PF20378">
    <property type="entry name" value="DUF6673"/>
    <property type="match status" value="1"/>
</dbReference>
<feature type="domain" description="DUF6673" evidence="2">
    <location>
        <begin position="15"/>
        <end position="123"/>
    </location>
</feature>
<reference evidence="3 4" key="2">
    <citation type="submission" date="2007-06" db="EMBL/GenBank/DDBJ databases">
        <title>Draft genome sequence of Ruminococcus gnavus (ATCC 29149).</title>
        <authorList>
            <person name="Sudarsanam P."/>
            <person name="Ley R."/>
            <person name="Guruge J."/>
            <person name="Turnbaugh P.J."/>
            <person name="Mahowald M."/>
            <person name="Liep D."/>
            <person name="Gordon J."/>
        </authorList>
    </citation>
    <scope>NUCLEOTIDE SEQUENCE [LARGE SCALE GENOMIC DNA]</scope>
    <source>
        <strain evidence="3 4">ATCC 29149</strain>
    </source>
</reference>
<evidence type="ECO:0000313" key="4">
    <source>
        <dbReference type="Proteomes" id="UP000004410"/>
    </source>
</evidence>
<name>A7B3U4_MEDG7</name>
<dbReference type="EMBL" id="AAYG02000016">
    <property type="protein sequence ID" value="EDN77620.1"/>
    <property type="molecule type" value="Genomic_DNA"/>
</dbReference>
<sequence>MKEKESEPMSRWKFNNFETDIDFTDADFMEKFEDCYEKMVAKSKKVPKVGKVSEITRAQCKVFNDFYDRLFGDGTSEKMFLGKNSMDMRVKAANSLFDLRNSEQSRYNSMVNKYTPNRKARRGANKNR</sequence>
<evidence type="ECO:0000256" key="1">
    <source>
        <dbReference type="SAM" id="MobiDB-lite"/>
    </source>
</evidence>
<gene>
    <name evidence="3" type="ORF">RUMGNA_02225</name>
</gene>
<protein>
    <recommendedName>
        <fullName evidence="2">DUF6673 domain-containing protein</fullName>
    </recommendedName>
</protein>
<proteinExistence type="predicted"/>
<dbReference type="InterPro" id="IPR046655">
    <property type="entry name" value="DUF6673"/>
</dbReference>
<dbReference type="AlphaFoldDB" id="A7B3U4"/>
<dbReference type="eggNOG" id="ENOG503384M">
    <property type="taxonomic scope" value="Bacteria"/>
</dbReference>
<reference evidence="3 4" key="1">
    <citation type="submission" date="2007-04" db="EMBL/GenBank/DDBJ databases">
        <authorList>
            <person name="Fulton L."/>
            <person name="Clifton S."/>
            <person name="Fulton B."/>
            <person name="Xu J."/>
            <person name="Minx P."/>
            <person name="Pepin K.H."/>
            <person name="Johnson M."/>
            <person name="Thiruvilangam P."/>
            <person name="Bhonagiri V."/>
            <person name="Nash W.E."/>
            <person name="Mardis E.R."/>
            <person name="Wilson R.K."/>
        </authorList>
    </citation>
    <scope>NUCLEOTIDE SEQUENCE [LARGE SCALE GENOMIC DNA]</scope>
    <source>
        <strain evidence="3 4">ATCC 29149</strain>
    </source>
</reference>
<dbReference type="Proteomes" id="UP000004410">
    <property type="component" value="Unassembled WGS sequence"/>
</dbReference>
<feature type="compositionally biased region" description="Basic residues" evidence="1">
    <location>
        <begin position="116"/>
        <end position="128"/>
    </location>
</feature>
<organism evidence="3 4">
    <name type="scientific">Mediterraneibacter gnavus (strain ATCC 29149 / DSM 114966 / JCM 6515 / VPI C7-9)</name>
    <name type="common">Ruminococcus gnavus</name>
    <dbReference type="NCBI Taxonomy" id="411470"/>
    <lineage>
        <taxon>Bacteria</taxon>
        <taxon>Bacillati</taxon>
        <taxon>Bacillota</taxon>
        <taxon>Clostridia</taxon>
        <taxon>Lachnospirales</taxon>
        <taxon>Lachnospiraceae</taxon>
        <taxon>Mediterraneibacter</taxon>
    </lineage>
</organism>
<accession>A7B3U4</accession>